<feature type="transmembrane region" description="Helical" evidence="1">
    <location>
        <begin position="133"/>
        <end position="154"/>
    </location>
</feature>
<evidence type="ECO:0000256" key="1">
    <source>
        <dbReference type="SAM" id="Phobius"/>
    </source>
</evidence>
<evidence type="ECO:0000313" key="2">
    <source>
        <dbReference type="EMBL" id="VAW29439.1"/>
    </source>
</evidence>
<keyword evidence="1" id="KW-1133">Transmembrane helix</keyword>
<reference evidence="2" key="1">
    <citation type="submission" date="2018-06" db="EMBL/GenBank/DDBJ databases">
        <authorList>
            <person name="Zhirakovskaya E."/>
        </authorList>
    </citation>
    <scope>NUCLEOTIDE SEQUENCE</scope>
</reference>
<keyword evidence="1" id="KW-0812">Transmembrane</keyword>
<feature type="transmembrane region" description="Helical" evidence="1">
    <location>
        <begin position="6"/>
        <end position="25"/>
    </location>
</feature>
<gene>
    <name evidence="2" type="ORF">MNBD_BACTEROID07-19</name>
</gene>
<name>A0A3B0UXW9_9ZZZZ</name>
<dbReference type="AlphaFoldDB" id="A0A3B0UXW9"/>
<accession>A0A3B0UXW9</accession>
<feature type="transmembrane region" description="Helical" evidence="1">
    <location>
        <begin position="99"/>
        <end position="121"/>
    </location>
</feature>
<feature type="non-terminal residue" evidence="2">
    <location>
        <position position="186"/>
    </location>
</feature>
<organism evidence="2">
    <name type="scientific">hydrothermal vent metagenome</name>
    <dbReference type="NCBI Taxonomy" id="652676"/>
    <lineage>
        <taxon>unclassified sequences</taxon>
        <taxon>metagenomes</taxon>
        <taxon>ecological metagenomes</taxon>
    </lineage>
</organism>
<proteinExistence type="predicted"/>
<sequence length="186" mass="21715">MNPFILYFIKSFLSLGIFYTTWLLFFRKQTDFRFNRYYLIFSTLLAVIIPLIHLPELFPTGFQNPIGQLSAIQIREILIGGTKSSTAAHAALSLQNILWGIYLLGMFVMTVRFILSLLQLYRLVSKSETYTETGITFVFTTGELPVFSFFHWVFIRKEMFENPHATVIINHEKIHIRQKHSLDLLV</sequence>
<keyword evidence="1" id="KW-0472">Membrane</keyword>
<dbReference type="EMBL" id="UOET01000366">
    <property type="protein sequence ID" value="VAW29439.1"/>
    <property type="molecule type" value="Genomic_DNA"/>
</dbReference>
<feature type="transmembrane region" description="Helical" evidence="1">
    <location>
        <begin position="37"/>
        <end position="54"/>
    </location>
</feature>
<protein>
    <submittedName>
        <fullName evidence="2">Regulatory sensor-transducer, BlaR1/MecR1 family / TonB-dependent receptor</fullName>
    </submittedName>
</protein>
<keyword evidence="2" id="KW-0675">Receptor</keyword>